<dbReference type="Gene3D" id="6.10.340.10">
    <property type="match status" value="1"/>
</dbReference>
<feature type="domain" description="Methyl-accepting transducer" evidence="5">
    <location>
        <begin position="307"/>
        <end position="558"/>
    </location>
</feature>
<dbReference type="InterPro" id="IPR003660">
    <property type="entry name" value="HAMP_dom"/>
</dbReference>
<sequence length="588" mass="61162">MRRRPAPSSLVCRPSAPHARPIRSRSTAMLARIGLTQKTLLIVAVLAFGLSAVAAVGVRGLNRDRERLGSVQGGGQVALDAAGLKTRITAINRAEFAVAANPAVVDRFSERLQSDLDGALADLARLVERGAVAKADAARLEADLTQYGQNIKKVIGAAQVAILDPTARDAIVDLLLDGRELVERIEAAASAISSGTAASAASAAQAADADAADAIAVMIGAAALAALLGALTAVLIARVGIIGPLQRNLSALRRLSEGDVSVAITDGHRRDEIGAMADAMQEFRHALETRAALEREAMARTETDLRRARRIDALTHEFRERIGAITAELSNASGSLEQTAEDMTKIAEDALSMSSNASQAASQSGHAVTSVAAATEQIAVTVNDMASQIDRMRGIADEALHGGERTVARTRQVTSAVDSAQQIANFISAIAARTHLLALNATIEAARAGEYGRGFAIVAGEVKELAQQVSRATDDIGERLRDLHGLASASMTEVEGMHAVTEDLGEACALISAAIEEQSAAVAEISQRMAEAAVNTNTVTDGITAVAERAERSTARAGEVLRSAGHLSDQADRLTSSVSGFLHSMAAA</sequence>
<dbReference type="Proteomes" id="UP000283458">
    <property type="component" value="Unassembled WGS sequence"/>
</dbReference>
<dbReference type="GO" id="GO:0007165">
    <property type="term" value="P:signal transduction"/>
    <property type="evidence" value="ECO:0007669"/>
    <property type="project" value="UniProtKB-KW"/>
</dbReference>
<protein>
    <submittedName>
        <fullName evidence="7">Methyl-accepting chemotaxis protein</fullName>
    </submittedName>
</protein>
<dbReference type="PROSITE" id="PS50885">
    <property type="entry name" value="HAMP"/>
    <property type="match status" value="1"/>
</dbReference>
<name>A0A418VQ41_9PROT</name>
<dbReference type="CDD" id="cd06225">
    <property type="entry name" value="HAMP"/>
    <property type="match status" value="1"/>
</dbReference>
<dbReference type="EMBL" id="QYUL01000004">
    <property type="protein sequence ID" value="RJF78380.1"/>
    <property type="molecule type" value="Genomic_DNA"/>
</dbReference>
<dbReference type="GO" id="GO:0016020">
    <property type="term" value="C:membrane"/>
    <property type="evidence" value="ECO:0007669"/>
    <property type="project" value="InterPro"/>
</dbReference>
<keyword evidence="4" id="KW-1133">Transmembrane helix</keyword>
<accession>A0A418VQ41</accession>
<proteinExistence type="inferred from homology"/>
<evidence type="ECO:0000256" key="3">
    <source>
        <dbReference type="PROSITE-ProRule" id="PRU00284"/>
    </source>
</evidence>
<feature type="domain" description="HAMP" evidence="6">
    <location>
        <begin position="239"/>
        <end position="292"/>
    </location>
</feature>
<dbReference type="PROSITE" id="PS50111">
    <property type="entry name" value="CHEMOTAXIS_TRANSDUC_2"/>
    <property type="match status" value="1"/>
</dbReference>
<dbReference type="AlphaFoldDB" id="A0A418VQ41"/>
<comment type="similarity">
    <text evidence="2">Belongs to the methyl-accepting chemotaxis (MCP) protein family.</text>
</comment>
<comment type="caution">
    <text evidence="7">The sequence shown here is derived from an EMBL/GenBank/DDBJ whole genome shotgun (WGS) entry which is preliminary data.</text>
</comment>
<gene>
    <name evidence="7" type="ORF">D3877_25150</name>
</gene>
<organism evidence="7 8">
    <name type="scientific">Azospirillum cavernae</name>
    <dbReference type="NCBI Taxonomy" id="2320860"/>
    <lineage>
        <taxon>Bacteria</taxon>
        <taxon>Pseudomonadati</taxon>
        <taxon>Pseudomonadota</taxon>
        <taxon>Alphaproteobacteria</taxon>
        <taxon>Rhodospirillales</taxon>
        <taxon>Azospirillaceae</taxon>
        <taxon>Azospirillum</taxon>
    </lineage>
</organism>
<dbReference type="SMART" id="SM00304">
    <property type="entry name" value="HAMP"/>
    <property type="match status" value="1"/>
</dbReference>
<dbReference type="Gene3D" id="1.10.287.950">
    <property type="entry name" value="Methyl-accepting chemotaxis protein"/>
    <property type="match status" value="1"/>
</dbReference>
<dbReference type="PANTHER" id="PTHR32089">
    <property type="entry name" value="METHYL-ACCEPTING CHEMOTAXIS PROTEIN MCPB"/>
    <property type="match status" value="1"/>
</dbReference>
<dbReference type="SUPFAM" id="SSF58104">
    <property type="entry name" value="Methyl-accepting chemotaxis protein (MCP) signaling domain"/>
    <property type="match status" value="1"/>
</dbReference>
<evidence type="ECO:0000313" key="7">
    <source>
        <dbReference type="EMBL" id="RJF78380.1"/>
    </source>
</evidence>
<dbReference type="SMART" id="SM00283">
    <property type="entry name" value="MA"/>
    <property type="match status" value="1"/>
</dbReference>
<keyword evidence="4" id="KW-0472">Membrane</keyword>
<keyword evidence="8" id="KW-1185">Reference proteome</keyword>
<keyword evidence="1 3" id="KW-0807">Transducer</keyword>
<feature type="transmembrane region" description="Helical" evidence="4">
    <location>
        <begin position="214"/>
        <end position="237"/>
    </location>
</feature>
<dbReference type="Pfam" id="PF00672">
    <property type="entry name" value="HAMP"/>
    <property type="match status" value="1"/>
</dbReference>
<evidence type="ECO:0000256" key="2">
    <source>
        <dbReference type="ARBA" id="ARBA00029447"/>
    </source>
</evidence>
<evidence type="ECO:0000259" key="5">
    <source>
        <dbReference type="PROSITE" id="PS50111"/>
    </source>
</evidence>
<dbReference type="Pfam" id="PF00015">
    <property type="entry name" value="MCPsignal"/>
    <property type="match status" value="1"/>
</dbReference>
<evidence type="ECO:0000259" key="6">
    <source>
        <dbReference type="PROSITE" id="PS50885"/>
    </source>
</evidence>
<evidence type="ECO:0000313" key="8">
    <source>
        <dbReference type="Proteomes" id="UP000283458"/>
    </source>
</evidence>
<evidence type="ECO:0000256" key="1">
    <source>
        <dbReference type="ARBA" id="ARBA00023224"/>
    </source>
</evidence>
<keyword evidence="4" id="KW-0812">Transmembrane</keyword>
<dbReference type="PANTHER" id="PTHR32089:SF112">
    <property type="entry name" value="LYSOZYME-LIKE PROTEIN-RELATED"/>
    <property type="match status" value="1"/>
</dbReference>
<reference evidence="7 8" key="1">
    <citation type="submission" date="2018-09" db="EMBL/GenBank/DDBJ databases">
        <authorList>
            <person name="Zhu H."/>
        </authorList>
    </citation>
    <scope>NUCLEOTIDE SEQUENCE [LARGE SCALE GENOMIC DNA]</scope>
    <source>
        <strain evidence="7 8">K2W22B-5</strain>
    </source>
</reference>
<dbReference type="InterPro" id="IPR004089">
    <property type="entry name" value="MCPsignal_dom"/>
</dbReference>
<evidence type="ECO:0000256" key="4">
    <source>
        <dbReference type="SAM" id="Phobius"/>
    </source>
</evidence>